<keyword evidence="1" id="KW-0808">Transferase</keyword>
<evidence type="ECO:0000313" key="2">
    <source>
        <dbReference type="Proteomes" id="UP001228049"/>
    </source>
</evidence>
<dbReference type="EMBL" id="JASDAP010000015">
    <property type="protein sequence ID" value="KAK1890992.1"/>
    <property type="molecule type" value="Genomic_DNA"/>
</dbReference>
<dbReference type="Proteomes" id="UP001228049">
    <property type="component" value="Unassembled WGS sequence"/>
</dbReference>
<dbReference type="GO" id="GO:0016740">
    <property type="term" value="F:transferase activity"/>
    <property type="evidence" value="ECO:0007669"/>
    <property type="project" value="UniProtKB-KW"/>
</dbReference>
<accession>A0AAD9F6N7</accession>
<keyword evidence="2" id="KW-1185">Reference proteome</keyword>
<comment type="caution">
    <text evidence="1">The sequence shown here is derived from an EMBL/GenBank/DDBJ whole genome shotgun (WGS) entry which is preliminary data.</text>
</comment>
<sequence>ECNHPPCGLAASFNPSRNAFFNAKPSFIKCGCKQNPKRLTVERDEAHSVTKAESVLSQGYEQLPSVFRKGMPSLQYAKGGLTRPIPLRAANTFLHLLPPSRRLLIRSLQGAHTLDSTLV</sequence>
<feature type="non-terminal residue" evidence="1">
    <location>
        <position position="119"/>
    </location>
</feature>
<gene>
    <name evidence="1" type="ORF">KUDE01_009822</name>
</gene>
<reference evidence="1" key="1">
    <citation type="submission" date="2023-04" db="EMBL/GenBank/DDBJ databases">
        <title>Chromosome-level genome of Chaenocephalus aceratus.</title>
        <authorList>
            <person name="Park H."/>
        </authorList>
    </citation>
    <scope>NUCLEOTIDE SEQUENCE</scope>
    <source>
        <strain evidence="1">DE</strain>
        <tissue evidence="1">Muscle</tissue>
    </source>
</reference>
<name>A0AAD9F6N7_DISEL</name>
<evidence type="ECO:0000313" key="1">
    <source>
        <dbReference type="EMBL" id="KAK1890992.1"/>
    </source>
</evidence>
<proteinExistence type="predicted"/>
<dbReference type="AlphaFoldDB" id="A0AAD9F6N7"/>
<feature type="non-terminal residue" evidence="1">
    <location>
        <position position="1"/>
    </location>
</feature>
<organism evidence="1 2">
    <name type="scientific">Dissostichus eleginoides</name>
    <name type="common">Patagonian toothfish</name>
    <name type="synonym">Dissostichus amissus</name>
    <dbReference type="NCBI Taxonomy" id="100907"/>
    <lineage>
        <taxon>Eukaryota</taxon>
        <taxon>Metazoa</taxon>
        <taxon>Chordata</taxon>
        <taxon>Craniata</taxon>
        <taxon>Vertebrata</taxon>
        <taxon>Euteleostomi</taxon>
        <taxon>Actinopterygii</taxon>
        <taxon>Neopterygii</taxon>
        <taxon>Teleostei</taxon>
        <taxon>Neoteleostei</taxon>
        <taxon>Acanthomorphata</taxon>
        <taxon>Eupercaria</taxon>
        <taxon>Perciformes</taxon>
        <taxon>Notothenioidei</taxon>
        <taxon>Nototheniidae</taxon>
        <taxon>Dissostichus</taxon>
    </lineage>
</organism>
<protein>
    <submittedName>
        <fullName evidence="1">Pyrophosphoryl-undecaprenol N-acetylglucosamine transferase</fullName>
    </submittedName>
</protein>